<keyword evidence="1" id="KW-0378">Hydrolase</keyword>
<gene>
    <name evidence="1" type="ORF">LSAA_5659</name>
</gene>
<dbReference type="AlphaFoldDB" id="A0A7R8H3I0"/>
<name>A0A7R8H3I0_LEPSM</name>
<organism evidence="1 2">
    <name type="scientific">Lepeophtheirus salmonis</name>
    <name type="common">Salmon louse</name>
    <name type="synonym">Caligus salmonis</name>
    <dbReference type="NCBI Taxonomy" id="72036"/>
    <lineage>
        <taxon>Eukaryota</taxon>
        <taxon>Metazoa</taxon>
        <taxon>Ecdysozoa</taxon>
        <taxon>Arthropoda</taxon>
        <taxon>Crustacea</taxon>
        <taxon>Multicrustacea</taxon>
        <taxon>Hexanauplia</taxon>
        <taxon>Copepoda</taxon>
        <taxon>Siphonostomatoida</taxon>
        <taxon>Caligidae</taxon>
        <taxon>Lepeophtheirus</taxon>
    </lineage>
</organism>
<keyword evidence="2" id="KW-1185">Reference proteome</keyword>
<dbReference type="GO" id="GO:0003724">
    <property type="term" value="F:RNA helicase activity"/>
    <property type="evidence" value="ECO:0007669"/>
    <property type="project" value="UniProtKB-EC"/>
</dbReference>
<proteinExistence type="predicted"/>
<dbReference type="GO" id="GO:0016787">
    <property type="term" value="F:hydrolase activity"/>
    <property type="evidence" value="ECO:0007669"/>
    <property type="project" value="UniProtKB-KW"/>
</dbReference>
<evidence type="ECO:0000313" key="2">
    <source>
        <dbReference type="Proteomes" id="UP000675881"/>
    </source>
</evidence>
<dbReference type="Proteomes" id="UP000675881">
    <property type="component" value="Chromosome 14"/>
</dbReference>
<accession>A0A7R8H3I0</accession>
<dbReference type="EC" id="3.6.4.13" evidence="1"/>
<dbReference type="EMBL" id="HG994593">
    <property type="protein sequence ID" value="CAF2844483.1"/>
    <property type="molecule type" value="Genomic_DNA"/>
</dbReference>
<protein>
    <submittedName>
        <fullName evidence="1">DHX38</fullName>
        <ecNumber evidence="1">3.6.4.13</ecNumber>
    </submittedName>
</protein>
<evidence type="ECO:0000313" key="1">
    <source>
        <dbReference type="EMBL" id="CAF2844483.1"/>
    </source>
</evidence>
<reference evidence="1" key="1">
    <citation type="submission" date="2021-02" db="EMBL/GenBank/DDBJ databases">
        <authorList>
            <person name="Bekaert M."/>
        </authorList>
    </citation>
    <scope>NUCLEOTIDE SEQUENCE</scope>
    <source>
        <strain evidence="1">IoA-00</strain>
    </source>
</reference>
<sequence length="99" mass="11246">MVAFIIPRYASSLECLPFGSGKTTHTAQKLFEDEFSKIYIWQIHSLMCLMATMEGISTLMWMDLREIPDWNNVKGCIRQLAEKGIIQSASISSTILRDS</sequence>